<evidence type="ECO:0000313" key="3">
    <source>
        <dbReference type="Proteomes" id="UP000565572"/>
    </source>
</evidence>
<dbReference type="AlphaFoldDB" id="A0A7W5JW84"/>
<evidence type="ECO:0000256" key="1">
    <source>
        <dbReference type="SAM" id="Phobius"/>
    </source>
</evidence>
<evidence type="ECO:0000313" key="2">
    <source>
        <dbReference type="EMBL" id="MBB3327463.1"/>
    </source>
</evidence>
<gene>
    <name evidence="2" type="ORF">FHX39_002407</name>
</gene>
<comment type="caution">
    <text evidence="2">The sequence shown here is derived from an EMBL/GenBank/DDBJ whole genome shotgun (WGS) entry which is preliminary data.</text>
</comment>
<organism evidence="2 3">
    <name type="scientific">Microlunatus antarcticus</name>
    <dbReference type="NCBI Taxonomy" id="53388"/>
    <lineage>
        <taxon>Bacteria</taxon>
        <taxon>Bacillati</taxon>
        <taxon>Actinomycetota</taxon>
        <taxon>Actinomycetes</taxon>
        <taxon>Propionibacteriales</taxon>
        <taxon>Propionibacteriaceae</taxon>
        <taxon>Microlunatus</taxon>
    </lineage>
</organism>
<feature type="transmembrane region" description="Helical" evidence="1">
    <location>
        <begin position="21"/>
        <end position="41"/>
    </location>
</feature>
<protein>
    <submittedName>
        <fullName evidence="2">Putative integral membrane protein</fullName>
    </submittedName>
</protein>
<proteinExistence type="predicted"/>
<accession>A0A7W5JW84</accession>
<name>A0A7W5JW84_9ACTN</name>
<dbReference type="RefSeq" id="WP_183338711.1">
    <property type="nucleotide sequence ID" value="NZ_JACHZG010000001.1"/>
</dbReference>
<feature type="transmembrane region" description="Helical" evidence="1">
    <location>
        <begin position="47"/>
        <end position="68"/>
    </location>
</feature>
<keyword evidence="1" id="KW-0472">Membrane</keyword>
<keyword evidence="1" id="KW-1133">Transmembrane helix</keyword>
<dbReference type="EMBL" id="JACHZG010000001">
    <property type="protein sequence ID" value="MBB3327463.1"/>
    <property type="molecule type" value="Genomic_DNA"/>
</dbReference>
<dbReference type="Proteomes" id="UP000565572">
    <property type="component" value="Unassembled WGS sequence"/>
</dbReference>
<reference evidence="2 3" key="1">
    <citation type="submission" date="2020-08" db="EMBL/GenBank/DDBJ databases">
        <title>Sequencing the genomes of 1000 actinobacteria strains.</title>
        <authorList>
            <person name="Klenk H.-P."/>
        </authorList>
    </citation>
    <scope>NUCLEOTIDE SEQUENCE [LARGE SCALE GENOMIC DNA]</scope>
    <source>
        <strain evidence="2 3">DSM 11053</strain>
    </source>
</reference>
<keyword evidence="1" id="KW-0812">Transmembrane</keyword>
<sequence length="86" mass="8983">MPSSTPPPPKPSFWPDTAEGVLILVLGVAGLVMIVVGLFLGGPLLPVLIGLVIVVAFLMGGNLSVFSVGKRGLNMQSRASSQRRTR</sequence>
<keyword evidence="3" id="KW-1185">Reference proteome</keyword>